<dbReference type="InterPro" id="IPR020119">
    <property type="entry name" value="PsdUridine_synth_TruD_CS"/>
</dbReference>
<comment type="similarity">
    <text evidence="1 4">Belongs to the pseudouridine synthase TruD family.</text>
</comment>
<sequence length="397" mass="45124">MRNQNLAPHQNQNLELQNPENLAQNRASLYSHAPIDFYFSHTSRDFVVSEIPLYEFSGSGEHRILQLRKKNLTTFEMLKILSASFGCPLSSIGYAGLKDKSATTTQFISLPNVYASDFESKIAHLNSNLDSDIKLISSTLHNNKLRLGHLKGNAFFVRLKHVNKLNATKLQRVIDEVGEFGFANFFGFQRFGTDGDNYKLGRDLAHKKASLKNRKIKDFLISSYQSYLFNQWLNKRIILSIYLHQFSAKEAQSALKTEGLDLSLDSIKAIQAQPQRFKLLGGELCCHYPYGKFFSLESCISKDQYMRFHNTGFSPTGALSGKNLQVAKYAAFEVEKIFLDSALSCIGSRRYAWVWASDISYTYKPEEAHFELSFSLPKGSYATTFLEEISHNTFAKE</sequence>
<dbReference type="InterPro" id="IPR042214">
    <property type="entry name" value="TruD_catalytic"/>
</dbReference>
<evidence type="ECO:0000256" key="3">
    <source>
        <dbReference type="ARBA" id="ARBA00023235"/>
    </source>
</evidence>
<dbReference type="PANTHER" id="PTHR47811">
    <property type="entry name" value="TRNA PSEUDOURIDINE SYNTHASE D"/>
    <property type="match status" value="1"/>
</dbReference>
<dbReference type="PIRSF" id="PIRSF037016">
    <property type="entry name" value="Pseudouridin_synth_euk_prd"/>
    <property type="match status" value="1"/>
</dbReference>
<dbReference type="GO" id="GO:0031119">
    <property type="term" value="P:tRNA pseudouridine synthesis"/>
    <property type="evidence" value="ECO:0007669"/>
    <property type="project" value="UniProtKB-UniRule"/>
</dbReference>
<dbReference type="EMBL" id="UAWL01000006">
    <property type="protein sequence ID" value="SQB97564.1"/>
    <property type="molecule type" value="Genomic_DNA"/>
</dbReference>
<comment type="function">
    <text evidence="4">Responsible for synthesis of pseudouridine from uracil-13 in transfer RNAs.</text>
</comment>
<protein>
    <recommendedName>
        <fullName evidence="4">tRNA pseudouridine synthase D</fullName>
        <ecNumber evidence="4">5.4.99.27</ecNumber>
    </recommendedName>
    <alternativeName>
        <fullName evidence="4">tRNA pseudouridine(13) synthase</fullName>
    </alternativeName>
    <alternativeName>
        <fullName evidence="4">tRNA pseudouridylate synthase D</fullName>
    </alternativeName>
    <alternativeName>
        <fullName evidence="4">tRNA-uridine isomerase D</fullName>
    </alternativeName>
</protein>
<keyword evidence="2 4" id="KW-0819">tRNA processing</keyword>
<dbReference type="EC" id="5.4.99.27" evidence="4"/>
<evidence type="ECO:0000256" key="1">
    <source>
        <dbReference type="ARBA" id="ARBA00007953"/>
    </source>
</evidence>
<dbReference type="GO" id="GO:0005829">
    <property type="term" value="C:cytosol"/>
    <property type="evidence" value="ECO:0007669"/>
    <property type="project" value="TreeGrafter"/>
</dbReference>
<dbReference type="Proteomes" id="UP000250166">
    <property type="component" value="Unassembled WGS sequence"/>
</dbReference>
<dbReference type="PROSITE" id="PS01268">
    <property type="entry name" value="UPF0024"/>
    <property type="match status" value="1"/>
</dbReference>
<dbReference type="Pfam" id="PF01142">
    <property type="entry name" value="TruD"/>
    <property type="match status" value="2"/>
</dbReference>
<organism evidence="6 7">
    <name type="scientific">Helicobacter fennelliae</name>
    <dbReference type="NCBI Taxonomy" id="215"/>
    <lineage>
        <taxon>Bacteria</taxon>
        <taxon>Pseudomonadati</taxon>
        <taxon>Campylobacterota</taxon>
        <taxon>Epsilonproteobacteria</taxon>
        <taxon>Campylobacterales</taxon>
        <taxon>Helicobacteraceae</taxon>
        <taxon>Helicobacter</taxon>
    </lineage>
</organism>
<name>A0A2X3BCR1_9HELI</name>
<dbReference type="GO" id="GO:0003723">
    <property type="term" value="F:RNA binding"/>
    <property type="evidence" value="ECO:0007669"/>
    <property type="project" value="InterPro"/>
</dbReference>
<evidence type="ECO:0000256" key="4">
    <source>
        <dbReference type="HAMAP-Rule" id="MF_01082"/>
    </source>
</evidence>
<comment type="catalytic activity">
    <reaction evidence="4">
        <text>uridine(13) in tRNA = pseudouridine(13) in tRNA</text>
        <dbReference type="Rhea" id="RHEA:42540"/>
        <dbReference type="Rhea" id="RHEA-COMP:10105"/>
        <dbReference type="Rhea" id="RHEA-COMP:10106"/>
        <dbReference type="ChEBI" id="CHEBI:65314"/>
        <dbReference type="ChEBI" id="CHEBI:65315"/>
        <dbReference type="EC" id="5.4.99.27"/>
    </reaction>
</comment>
<reference evidence="6 7" key="1">
    <citation type="submission" date="2018-06" db="EMBL/GenBank/DDBJ databases">
        <authorList>
            <consortium name="Pathogen Informatics"/>
            <person name="Doyle S."/>
        </authorList>
    </citation>
    <scope>NUCLEOTIDE SEQUENCE [LARGE SCALE GENOMIC DNA]</scope>
    <source>
        <strain evidence="6 7">NCTC13102</strain>
    </source>
</reference>
<keyword evidence="3 4" id="KW-0413">Isomerase</keyword>
<proteinExistence type="inferred from homology"/>
<dbReference type="GO" id="GO:0160150">
    <property type="term" value="F:tRNA pseudouridine(13) synthase activity"/>
    <property type="evidence" value="ECO:0007669"/>
    <property type="project" value="UniProtKB-EC"/>
</dbReference>
<gene>
    <name evidence="4 6" type="primary">truD</name>
    <name evidence="6" type="ORF">NCTC13102_00266</name>
</gene>
<evidence type="ECO:0000313" key="7">
    <source>
        <dbReference type="Proteomes" id="UP000250166"/>
    </source>
</evidence>
<evidence type="ECO:0000259" key="5">
    <source>
        <dbReference type="PROSITE" id="PS50984"/>
    </source>
</evidence>
<dbReference type="NCBIfam" id="TIGR00094">
    <property type="entry name" value="tRNA_TruD_broad"/>
    <property type="match status" value="1"/>
</dbReference>
<dbReference type="InterPro" id="IPR050170">
    <property type="entry name" value="TruD_pseudoU_synthase"/>
</dbReference>
<evidence type="ECO:0000256" key="2">
    <source>
        <dbReference type="ARBA" id="ARBA00022694"/>
    </source>
</evidence>
<dbReference type="RefSeq" id="WP_023948729.1">
    <property type="nucleotide sequence ID" value="NZ_JAERIV010000035.1"/>
</dbReference>
<dbReference type="AlphaFoldDB" id="A0A2X3BCR1"/>
<accession>A0A2X3BCR1</accession>
<feature type="active site" description="Nucleophile" evidence="4">
    <location>
        <position position="99"/>
    </location>
</feature>
<dbReference type="PANTHER" id="PTHR47811:SF1">
    <property type="entry name" value="TRNA PSEUDOURIDINE SYNTHASE D"/>
    <property type="match status" value="1"/>
</dbReference>
<dbReference type="InterPro" id="IPR043165">
    <property type="entry name" value="TruD_insert_sf"/>
</dbReference>
<dbReference type="SUPFAM" id="SSF55120">
    <property type="entry name" value="Pseudouridine synthase"/>
    <property type="match status" value="1"/>
</dbReference>
<dbReference type="InterPro" id="IPR011760">
    <property type="entry name" value="PsdUridine_synth_TruD_insert"/>
</dbReference>
<dbReference type="InterPro" id="IPR001656">
    <property type="entry name" value="PsdUridine_synth_TruD"/>
</dbReference>
<dbReference type="Gene3D" id="3.30.2350.20">
    <property type="entry name" value="TruD, catalytic domain"/>
    <property type="match status" value="2"/>
</dbReference>
<dbReference type="PROSITE" id="PS50984">
    <property type="entry name" value="TRUD"/>
    <property type="match status" value="1"/>
</dbReference>
<dbReference type="Gene3D" id="3.30.2340.10">
    <property type="entry name" value="TruD, insertion domain"/>
    <property type="match status" value="2"/>
</dbReference>
<dbReference type="InterPro" id="IPR020103">
    <property type="entry name" value="PsdUridine_synth_cat_dom_sf"/>
</dbReference>
<evidence type="ECO:0000313" key="6">
    <source>
        <dbReference type="EMBL" id="SQB97564.1"/>
    </source>
</evidence>
<feature type="domain" description="TRUD" evidence="5">
    <location>
        <begin position="181"/>
        <end position="237"/>
    </location>
</feature>
<dbReference type="HAMAP" id="MF_01082">
    <property type="entry name" value="TruD"/>
    <property type="match status" value="1"/>
</dbReference>